<dbReference type="EMBL" id="PYFQ01000006">
    <property type="protein sequence ID" value="PSK38371.1"/>
    <property type="molecule type" value="Genomic_DNA"/>
</dbReference>
<dbReference type="Pfam" id="PF00172">
    <property type="entry name" value="Zn_clus"/>
    <property type="match status" value="1"/>
</dbReference>
<dbReference type="InterPro" id="IPR052400">
    <property type="entry name" value="Zn2-C6_fungal_TF"/>
</dbReference>
<feature type="domain" description="Zn(2)-C6 fungal-type" evidence="2">
    <location>
        <begin position="78"/>
        <end position="108"/>
    </location>
</feature>
<dbReference type="InterPro" id="IPR036864">
    <property type="entry name" value="Zn2-C6_fun-type_DNA-bd_sf"/>
</dbReference>
<dbReference type="SUPFAM" id="SSF57701">
    <property type="entry name" value="Zn2/Cys6 DNA-binding domain"/>
    <property type="match status" value="1"/>
</dbReference>
<dbReference type="VEuPathDB" id="FungiDB:C7M61_002934"/>
<dbReference type="PANTHER" id="PTHR47657">
    <property type="entry name" value="STEROL REGULATORY ELEMENT-BINDING PROTEIN ECM22"/>
    <property type="match status" value="1"/>
</dbReference>
<feature type="compositionally biased region" description="Basic residues" evidence="1">
    <location>
        <begin position="64"/>
        <end position="75"/>
    </location>
</feature>
<evidence type="ECO:0000313" key="4">
    <source>
        <dbReference type="Proteomes" id="UP000241107"/>
    </source>
</evidence>
<comment type="caution">
    <text evidence="3">The sequence shown here is derived from an EMBL/GenBank/DDBJ whole genome shotgun (WGS) entry which is preliminary data.</text>
</comment>
<evidence type="ECO:0000259" key="2">
    <source>
        <dbReference type="PROSITE" id="PS50048"/>
    </source>
</evidence>
<evidence type="ECO:0000256" key="1">
    <source>
        <dbReference type="SAM" id="MobiDB-lite"/>
    </source>
</evidence>
<sequence>MDVFNLALKNPLPPRRDVAGEELPQVEKAETKTENGSDLKSDDKLDDNEKTDNDKSDEGEEYRKRKSSRRKHRNSHLGCGTCKKRRIKCDENLPQCFNCVKGKLHCAYLNLDAPARNALRMAQYNQNLRQDGAKDKKDEKKEVLNVHPNPIPQLPPQPMTAVPVAPSQYPAFVPYHVVPKAEPGPMLPQVLPQQPPPGTTATVIQSPYGPLVLFQPIGLPPAGPAPVGPVAFSPVQVVPPVPVMYQDDRGVAYPGTVSLSNLPPTKNHSFTDIQHAKSYTDLSLPQIFQGMPEPQQPVLSDPARFLSANPVKNEVTSEPVKLPEIQSGTSAVPSTAQSTNASANTSHAPSKVQLASLSSATSPVLQGDKVPSISKLLS</sequence>
<feature type="region of interest" description="Disordered" evidence="1">
    <location>
        <begin position="315"/>
        <end position="378"/>
    </location>
</feature>
<gene>
    <name evidence="3" type="ORF">C7M61_002934</name>
</gene>
<organism evidence="3 4">
    <name type="scientific">Candidozyma pseudohaemuli</name>
    <dbReference type="NCBI Taxonomy" id="418784"/>
    <lineage>
        <taxon>Eukaryota</taxon>
        <taxon>Fungi</taxon>
        <taxon>Dikarya</taxon>
        <taxon>Ascomycota</taxon>
        <taxon>Saccharomycotina</taxon>
        <taxon>Pichiomycetes</taxon>
        <taxon>Metschnikowiaceae</taxon>
        <taxon>Candidozyma</taxon>
    </lineage>
</organism>
<dbReference type="STRING" id="418784.A0A2P7YQX1"/>
<dbReference type="OrthoDB" id="1924260at2759"/>
<dbReference type="Proteomes" id="UP000241107">
    <property type="component" value="Unassembled WGS sequence"/>
</dbReference>
<dbReference type="InterPro" id="IPR001138">
    <property type="entry name" value="Zn2Cys6_DnaBD"/>
</dbReference>
<dbReference type="GeneID" id="36566323"/>
<feature type="compositionally biased region" description="Polar residues" evidence="1">
    <location>
        <begin position="326"/>
        <end position="364"/>
    </location>
</feature>
<accession>A0A2P7YQX1</accession>
<proteinExistence type="predicted"/>
<dbReference type="SMART" id="SM00066">
    <property type="entry name" value="GAL4"/>
    <property type="match status" value="1"/>
</dbReference>
<dbReference type="PANTHER" id="PTHR47657:SF7">
    <property type="entry name" value="STEROL REGULATORY ELEMENT-BINDING PROTEIN ECM22"/>
    <property type="match status" value="1"/>
</dbReference>
<feature type="compositionally biased region" description="Basic and acidic residues" evidence="1">
    <location>
        <begin position="14"/>
        <end position="56"/>
    </location>
</feature>
<keyword evidence="4" id="KW-1185">Reference proteome</keyword>
<dbReference type="GO" id="GO:0000981">
    <property type="term" value="F:DNA-binding transcription factor activity, RNA polymerase II-specific"/>
    <property type="evidence" value="ECO:0007669"/>
    <property type="project" value="InterPro"/>
</dbReference>
<dbReference type="Gene3D" id="4.10.240.10">
    <property type="entry name" value="Zn(2)-C6 fungal-type DNA-binding domain"/>
    <property type="match status" value="1"/>
</dbReference>
<protein>
    <recommendedName>
        <fullName evidence="2">Zn(2)-C6 fungal-type domain-containing protein</fullName>
    </recommendedName>
</protein>
<dbReference type="RefSeq" id="XP_024713696.1">
    <property type="nucleotide sequence ID" value="XM_024858290.1"/>
</dbReference>
<dbReference type="PROSITE" id="PS50048">
    <property type="entry name" value="ZN2_CY6_FUNGAL_2"/>
    <property type="match status" value="1"/>
</dbReference>
<name>A0A2P7YQX1_9ASCO</name>
<dbReference type="GO" id="GO:0008270">
    <property type="term" value="F:zinc ion binding"/>
    <property type="evidence" value="ECO:0007669"/>
    <property type="project" value="InterPro"/>
</dbReference>
<dbReference type="PROSITE" id="PS00463">
    <property type="entry name" value="ZN2_CY6_FUNGAL_1"/>
    <property type="match status" value="1"/>
</dbReference>
<reference evidence="3 4" key="1">
    <citation type="submission" date="2018-03" db="EMBL/GenBank/DDBJ databases">
        <title>Candida pseudohaemulonii genome assembly and annotation.</title>
        <authorList>
            <person name="Munoz J.F."/>
            <person name="Gade L.G."/>
            <person name="Chow N.A."/>
            <person name="Litvintseva A.P."/>
            <person name="Loparev V.N."/>
            <person name="Cuomo C.A."/>
        </authorList>
    </citation>
    <scope>NUCLEOTIDE SEQUENCE [LARGE SCALE GENOMIC DNA]</scope>
    <source>
        <strain evidence="3 4">B12108</strain>
    </source>
</reference>
<dbReference type="CDD" id="cd00067">
    <property type="entry name" value="GAL4"/>
    <property type="match status" value="1"/>
</dbReference>
<evidence type="ECO:0000313" key="3">
    <source>
        <dbReference type="EMBL" id="PSK38371.1"/>
    </source>
</evidence>
<feature type="region of interest" description="Disordered" evidence="1">
    <location>
        <begin position="1"/>
        <end position="77"/>
    </location>
</feature>
<dbReference type="AlphaFoldDB" id="A0A2P7YQX1"/>